<dbReference type="AlphaFoldDB" id="A0A1Y0D7C3"/>
<dbReference type="Proteomes" id="UP000243937">
    <property type="component" value="Chromosome"/>
</dbReference>
<dbReference type="SUPFAM" id="SSF75169">
    <property type="entry name" value="DsrEFH-like"/>
    <property type="match status" value="1"/>
</dbReference>
<dbReference type="KEGG" id="opf:CBP31_13215"/>
<organism evidence="1 2">
    <name type="scientific">Oceanisphaera profunda</name>
    <dbReference type="NCBI Taxonomy" id="1416627"/>
    <lineage>
        <taxon>Bacteria</taxon>
        <taxon>Pseudomonadati</taxon>
        <taxon>Pseudomonadota</taxon>
        <taxon>Gammaproteobacteria</taxon>
        <taxon>Aeromonadales</taxon>
        <taxon>Aeromonadaceae</taxon>
        <taxon>Oceanisphaera</taxon>
    </lineage>
</organism>
<evidence type="ECO:0000313" key="1">
    <source>
        <dbReference type="EMBL" id="ART83462.1"/>
    </source>
</evidence>
<reference evidence="1 2" key="1">
    <citation type="journal article" date="2014" name="Int. J. Syst. Evol. Microbiol.">
        <title>Oceanisphaera profunda sp. nov., a marine bacterium isolated from deep-sea sediment, and emended description of the genus Oceanisphaera.</title>
        <authorList>
            <person name="Xu Z."/>
            <person name="Zhang X.Y."/>
            <person name="Su H.N."/>
            <person name="Yu Z.C."/>
            <person name="Liu C."/>
            <person name="Li H."/>
            <person name="Chen X.L."/>
            <person name="Song X.Y."/>
            <person name="Xie B.B."/>
            <person name="Qin Q.L."/>
            <person name="Zhou B.C."/>
            <person name="Shi M."/>
            <person name="Huang Y."/>
            <person name="Zhang Y.Z."/>
        </authorList>
    </citation>
    <scope>NUCLEOTIDE SEQUENCE [LARGE SCALE GENOMIC DNA]</scope>
    <source>
        <strain evidence="1 2">SM1222</strain>
    </source>
</reference>
<dbReference type="RefSeq" id="WP_087038051.1">
    <property type="nucleotide sequence ID" value="NZ_CP021377.1"/>
</dbReference>
<proteinExistence type="predicted"/>
<dbReference type="OrthoDB" id="8665200at2"/>
<protein>
    <submittedName>
        <fullName evidence="1">Uncharacterized protein</fullName>
    </submittedName>
</protein>
<name>A0A1Y0D7C3_9GAMM</name>
<sequence>MTTLQVLIHAPTIAALHRALSNVRNLLQLSPNAEIELVVNGPAMPEAITISNPEIKSRLRLCQNSLRTQGLTAPADMQQISAAILHLSERQQQGWSYVRA</sequence>
<accession>A0A1Y0D7C3</accession>
<dbReference type="EMBL" id="CP021377">
    <property type="protein sequence ID" value="ART83462.1"/>
    <property type="molecule type" value="Genomic_DNA"/>
</dbReference>
<dbReference type="InterPro" id="IPR027396">
    <property type="entry name" value="DsrEFH-like"/>
</dbReference>
<evidence type="ECO:0000313" key="2">
    <source>
        <dbReference type="Proteomes" id="UP000243937"/>
    </source>
</evidence>
<gene>
    <name evidence="1" type="ORF">CBP31_13215</name>
</gene>
<dbReference type="Gene3D" id="3.40.1260.10">
    <property type="entry name" value="DsrEFH-like"/>
    <property type="match status" value="1"/>
</dbReference>
<keyword evidence="2" id="KW-1185">Reference proteome</keyword>